<dbReference type="RefSeq" id="XP_005829783.1">
    <property type="nucleotide sequence ID" value="XM_005829726.1"/>
</dbReference>
<evidence type="ECO:0000256" key="1">
    <source>
        <dbReference type="ARBA" id="ARBA00004123"/>
    </source>
</evidence>
<dbReference type="GO" id="GO:0003950">
    <property type="term" value="F:NAD+ poly-ADP-ribosyltransferase activity"/>
    <property type="evidence" value="ECO:0007669"/>
    <property type="project" value="UniProtKB-UniRule"/>
</dbReference>
<dbReference type="InterPro" id="IPR003409">
    <property type="entry name" value="MORN"/>
</dbReference>
<dbReference type="SUPFAM" id="SSF56399">
    <property type="entry name" value="ADP-ribosylation"/>
    <property type="match status" value="1"/>
</dbReference>
<proteinExistence type="predicted"/>
<evidence type="ECO:0000256" key="4">
    <source>
        <dbReference type="ARBA" id="ARBA00022737"/>
    </source>
</evidence>
<dbReference type="PaxDb" id="55529-EKX42803"/>
<dbReference type="Pfam" id="PF00644">
    <property type="entry name" value="PARP"/>
    <property type="match status" value="1"/>
</dbReference>
<comment type="subcellular location">
    <subcellularLocation>
        <location evidence="1">Nucleus</location>
    </subcellularLocation>
</comment>
<protein>
    <recommendedName>
        <fullName evidence="7">Poly [ADP-ribose] polymerase</fullName>
        <shortName evidence="7">PARP</shortName>
        <ecNumber evidence="7">2.4.2.-</ecNumber>
    </recommendedName>
</protein>
<dbReference type="GeneID" id="17299547"/>
<keyword evidence="11" id="KW-1185">Reference proteome</keyword>
<dbReference type="HOGENOM" id="CLU_603340_0_0_1"/>
<dbReference type="GO" id="GO:0005737">
    <property type="term" value="C:cytoplasm"/>
    <property type="evidence" value="ECO:0007669"/>
    <property type="project" value="TreeGrafter"/>
</dbReference>
<evidence type="ECO:0000256" key="5">
    <source>
        <dbReference type="ARBA" id="ARBA00023027"/>
    </source>
</evidence>
<dbReference type="InterPro" id="IPR052056">
    <property type="entry name" value="Mono-ARTD/PARP"/>
</dbReference>
<evidence type="ECO:0000256" key="3">
    <source>
        <dbReference type="ARBA" id="ARBA00022679"/>
    </source>
</evidence>
<dbReference type="GO" id="GO:0003714">
    <property type="term" value="F:transcription corepressor activity"/>
    <property type="evidence" value="ECO:0007669"/>
    <property type="project" value="TreeGrafter"/>
</dbReference>
<evidence type="ECO:0000256" key="7">
    <source>
        <dbReference type="RuleBase" id="RU362114"/>
    </source>
</evidence>
<dbReference type="PANTHER" id="PTHR14453">
    <property type="entry name" value="PARP/ZINC FINGER CCCH TYPE DOMAIN CONTAINING PROTEIN"/>
    <property type="match status" value="1"/>
</dbReference>
<dbReference type="GO" id="GO:0010629">
    <property type="term" value="P:negative regulation of gene expression"/>
    <property type="evidence" value="ECO:0007669"/>
    <property type="project" value="TreeGrafter"/>
</dbReference>
<evidence type="ECO:0000313" key="9">
    <source>
        <dbReference type="EMBL" id="EKX42803.1"/>
    </source>
</evidence>
<accession>L1J2Q9</accession>
<keyword evidence="3 7" id="KW-0808">Transferase</keyword>
<evidence type="ECO:0000256" key="6">
    <source>
        <dbReference type="ARBA" id="ARBA00023242"/>
    </source>
</evidence>
<dbReference type="EC" id="2.4.2.-" evidence="7"/>
<dbReference type="EMBL" id="JH993014">
    <property type="protein sequence ID" value="EKX42803.1"/>
    <property type="molecule type" value="Genomic_DNA"/>
</dbReference>
<dbReference type="GO" id="GO:0005634">
    <property type="term" value="C:nucleus"/>
    <property type="evidence" value="ECO:0007669"/>
    <property type="project" value="UniProtKB-SubCell"/>
</dbReference>
<evidence type="ECO:0000313" key="10">
    <source>
        <dbReference type="EnsemblProtists" id="EKX42803"/>
    </source>
</evidence>
<reference evidence="11" key="2">
    <citation type="submission" date="2012-11" db="EMBL/GenBank/DDBJ databases">
        <authorList>
            <person name="Kuo A."/>
            <person name="Curtis B.A."/>
            <person name="Tanifuji G."/>
            <person name="Burki F."/>
            <person name="Gruber A."/>
            <person name="Irimia M."/>
            <person name="Maruyama S."/>
            <person name="Arias M.C."/>
            <person name="Ball S.G."/>
            <person name="Gile G.H."/>
            <person name="Hirakawa Y."/>
            <person name="Hopkins J.F."/>
            <person name="Rensing S.A."/>
            <person name="Schmutz J."/>
            <person name="Symeonidi A."/>
            <person name="Elias M."/>
            <person name="Eveleigh R.J."/>
            <person name="Herman E.K."/>
            <person name="Klute M.J."/>
            <person name="Nakayama T."/>
            <person name="Obornik M."/>
            <person name="Reyes-Prieto A."/>
            <person name="Armbrust E.V."/>
            <person name="Aves S.J."/>
            <person name="Beiko R.G."/>
            <person name="Coutinho P."/>
            <person name="Dacks J.B."/>
            <person name="Durnford D.G."/>
            <person name="Fast N.M."/>
            <person name="Green B.R."/>
            <person name="Grisdale C."/>
            <person name="Hempe F."/>
            <person name="Henrissat B."/>
            <person name="Hoppner M.P."/>
            <person name="Ishida K.-I."/>
            <person name="Kim E."/>
            <person name="Koreny L."/>
            <person name="Kroth P.G."/>
            <person name="Liu Y."/>
            <person name="Malik S.-B."/>
            <person name="Maier U.G."/>
            <person name="McRose D."/>
            <person name="Mock T."/>
            <person name="Neilson J.A."/>
            <person name="Onodera N.T."/>
            <person name="Poole A.M."/>
            <person name="Pritham E.J."/>
            <person name="Richards T.A."/>
            <person name="Rocap G."/>
            <person name="Roy S.W."/>
            <person name="Sarai C."/>
            <person name="Schaack S."/>
            <person name="Shirato S."/>
            <person name="Slamovits C.H."/>
            <person name="Spencer D.F."/>
            <person name="Suzuki S."/>
            <person name="Worden A.Z."/>
            <person name="Zauner S."/>
            <person name="Barry K."/>
            <person name="Bell C."/>
            <person name="Bharti A.K."/>
            <person name="Crow J.A."/>
            <person name="Grimwood J."/>
            <person name="Kramer R."/>
            <person name="Lindquist E."/>
            <person name="Lucas S."/>
            <person name="Salamov A."/>
            <person name="McFadden G.I."/>
            <person name="Lane C.E."/>
            <person name="Keeling P.J."/>
            <person name="Gray M.W."/>
            <person name="Grigoriev I.V."/>
            <person name="Archibald J.M."/>
        </authorList>
    </citation>
    <scope>NUCLEOTIDE SEQUENCE</scope>
    <source>
        <strain evidence="11">CCMP2712</strain>
    </source>
</reference>
<keyword evidence="5 7" id="KW-0520">NAD</keyword>
<name>L1J2Q9_GUITC</name>
<dbReference type="Gene3D" id="3.90.228.10">
    <property type="match status" value="1"/>
</dbReference>
<keyword evidence="2 7" id="KW-0328">Glycosyltransferase</keyword>
<reference evidence="9 11" key="1">
    <citation type="journal article" date="2012" name="Nature">
        <title>Algal genomes reveal evolutionary mosaicism and the fate of nucleomorphs.</title>
        <authorList>
            <consortium name="DOE Joint Genome Institute"/>
            <person name="Curtis B.A."/>
            <person name="Tanifuji G."/>
            <person name="Burki F."/>
            <person name="Gruber A."/>
            <person name="Irimia M."/>
            <person name="Maruyama S."/>
            <person name="Arias M.C."/>
            <person name="Ball S.G."/>
            <person name="Gile G.H."/>
            <person name="Hirakawa Y."/>
            <person name="Hopkins J.F."/>
            <person name="Kuo A."/>
            <person name="Rensing S.A."/>
            <person name="Schmutz J."/>
            <person name="Symeonidi A."/>
            <person name="Elias M."/>
            <person name="Eveleigh R.J."/>
            <person name="Herman E.K."/>
            <person name="Klute M.J."/>
            <person name="Nakayama T."/>
            <person name="Obornik M."/>
            <person name="Reyes-Prieto A."/>
            <person name="Armbrust E.V."/>
            <person name="Aves S.J."/>
            <person name="Beiko R.G."/>
            <person name="Coutinho P."/>
            <person name="Dacks J.B."/>
            <person name="Durnford D.G."/>
            <person name="Fast N.M."/>
            <person name="Green B.R."/>
            <person name="Grisdale C.J."/>
            <person name="Hempel F."/>
            <person name="Henrissat B."/>
            <person name="Hoppner M.P."/>
            <person name="Ishida K."/>
            <person name="Kim E."/>
            <person name="Koreny L."/>
            <person name="Kroth P.G."/>
            <person name="Liu Y."/>
            <person name="Malik S.B."/>
            <person name="Maier U.G."/>
            <person name="McRose D."/>
            <person name="Mock T."/>
            <person name="Neilson J.A."/>
            <person name="Onodera N.T."/>
            <person name="Poole A.M."/>
            <person name="Pritham E.J."/>
            <person name="Richards T.A."/>
            <person name="Rocap G."/>
            <person name="Roy S.W."/>
            <person name="Sarai C."/>
            <person name="Schaack S."/>
            <person name="Shirato S."/>
            <person name="Slamovits C.H."/>
            <person name="Spencer D.F."/>
            <person name="Suzuki S."/>
            <person name="Worden A.Z."/>
            <person name="Zauner S."/>
            <person name="Barry K."/>
            <person name="Bell C."/>
            <person name="Bharti A.K."/>
            <person name="Crow J.A."/>
            <person name="Grimwood J."/>
            <person name="Kramer R."/>
            <person name="Lindquist E."/>
            <person name="Lucas S."/>
            <person name="Salamov A."/>
            <person name="McFadden G.I."/>
            <person name="Lane C.E."/>
            <person name="Keeling P.J."/>
            <person name="Gray M.W."/>
            <person name="Grigoriev I.V."/>
            <person name="Archibald J.M."/>
        </authorList>
    </citation>
    <scope>NUCLEOTIDE SEQUENCE</scope>
    <source>
        <strain evidence="9 11">CCMP2712</strain>
    </source>
</reference>
<feature type="domain" description="PARP catalytic" evidence="8">
    <location>
        <begin position="200"/>
        <end position="456"/>
    </location>
</feature>
<dbReference type="SUPFAM" id="SSF82185">
    <property type="entry name" value="Histone H3 K4-specific methyltransferase SET7/9 N-terminal domain"/>
    <property type="match status" value="1"/>
</dbReference>
<keyword evidence="4" id="KW-0677">Repeat</keyword>
<dbReference type="PANTHER" id="PTHR14453:SF67">
    <property type="entry name" value="POLY [ADP-RIBOSE] POLYMERASE"/>
    <property type="match status" value="1"/>
</dbReference>
<gene>
    <name evidence="9" type="ORF">GUITHDRAFT_140954</name>
</gene>
<dbReference type="Gene3D" id="2.20.110.10">
    <property type="entry name" value="Histone H3 K4-specific methyltransferase SET7/9 N-terminal domain"/>
    <property type="match status" value="1"/>
</dbReference>
<dbReference type="Pfam" id="PF02493">
    <property type="entry name" value="MORN"/>
    <property type="match status" value="4"/>
</dbReference>
<dbReference type="SMART" id="SM00698">
    <property type="entry name" value="MORN"/>
    <property type="match status" value="4"/>
</dbReference>
<dbReference type="InterPro" id="IPR012317">
    <property type="entry name" value="Poly(ADP-ribose)pol_cat_dom"/>
</dbReference>
<organism evidence="9">
    <name type="scientific">Guillardia theta (strain CCMP2712)</name>
    <name type="common">Cryptophyte</name>
    <dbReference type="NCBI Taxonomy" id="905079"/>
    <lineage>
        <taxon>Eukaryota</taxon>
        <taxon>Cryptophyceae</taxon>
        <taxon>Pyrenomonadales</taxon>
        <taxon>Geminigeraceae</taxon>
        <taxon>Guillardia</taxon>
    </lineage>
</organism>
<dbReference type="PROSITE" id="PS51059">
    <property type="entry name" value="PARP_CATALYTIC"/>
    <property type="match status" value="1"/>
</dbReference>
<evidence type="ECO:0000259" key="8">
    <source>
        <dbReference type="PROSITE" id="PS51059"/>
    </source>
</evidence>
<dbReference type="eggNOG" id="KOG0229">
    <property type="taxonomic scope" value="Eukaryota"/>
</dbReference>
<dbReference type="AlphaFoldDB" id="L1J2Q9"/>
<dbReference type="OrthoDB" id="6133115at2759"/>
<evidence type="ECO:0000256" key="2">
    <source>
        <dbReference type="ARBA" id="ARBA00022676"/>
    </source>
</evidence>
<evidence type="ECO:0000313" key="11">
    <source>
        <dbReference type="Proteomes" id="UP000011087"/>
    </source>
</evidence>
<dbReference type="Proteomes" id="UP000011087">
    <property type="component" value="Unassembled WGS sequence"/>
</dbReference>
<reference evidence="10" key="3">
    <citation type="submission" date="2015-06" db="UniProtKB">
        <authorList>
            <consortium name="EnsemblProtists"/>
        </authorList>
    </citation>
    <scope>IDENTIFICATION</scope>
</reference>
<dbReference type="EnsemblProtists" id="EKX42803">
    <property type="protein sequence ID" value="EKX42803"/>
    <property type="gene ID" value="GUITHDRAFT_140954"/>
</dbReference>
<dbReference type="KEGG" id="gtt:GUITHDRAFT_140954"/>
<sequence length="517" mass="57944">MTVQVSVDLTSGNAVDMSATLLDTYIFSEVLDDGRMRRIWADGIYWEGTEEGRPLTGEGAMHFQSGPTVTGRFKDGVLQGSGMTQWPDGSYYHGEMKDNKRHGYGTYEWADGTKYEGEYKDDLRNGQGHCQASDYEYWGSWKDDMMEGEGIYECLDEQKNVFRIFEGRFEKHVPVSGTLYTNDGEVHEVCYDGKTQVTDHPWLWKSKTEDVDLLKQLPNESEEYRMVSSLFHTSIRGSGPKIVRISRIENPGLRQLFEIQRNRIRNEVLKRGMEWNPSTMERWAFHGTGSGSGSGENPGSAIMNEGFLVTLAGSRNGMAFGAGAYFARDARLDCLLLGGKDGGRYSLRYCHSDPSNPHEQSMLLARRLDRKEPLKIVVGRYTEGQSSYRAPPLDPSGSAGQHFHSMVDNSSNPGIFVISHSASAYPAYKIDFATGKGSGKDVRSSRVRVSQQRFSPLKSLIAAERLSALRSASDSDDFNLEEEPTRKSLVRRPLSGRKRAREDQLTSHINVIDLTGD</sequence>
<keyword evidence="6" id="KW-0539">Nucleus</keyword>